<feature type="transmembrane region" description="Helical" evidence="8">
    <location>
        <begin position="58"/>
        <end position="80"/>
    </location>
</feature>
<dbReference type="RefSeq" id="WP_184404732.1">
    <property type="nucleotide sequence ID" value="NZ_JACHHJ010000004.1"/>
</dbReference>
<feature type="transmembrane region" description="Helical" evidence="8">
    <location>
        <begin position="154"/>
        <end position="175"/>
    </location>
</feature>
<dbReference type="EMBL" id="JACHHJ010000004">
    <property type="protein sequence ID" value="MBB6450652.1"/>
    <property type="molecule type" value="Genomic_DNA"/>
</dbReference>
<keyword evidence="5 8" id="KW-0812">Transmembrane</keyword>
<comment type="subcellular location">
    <subcellularLocation>
        <location evidence="1">Cell membrane</location>
        <topology evidence="1">Multi-pass membrane protein</topology>
    </subcellularLocation>
</comment>
<feature type="transmembrane region" description="Helical" evidence="8">
    <location>
        <begin position="278"/>
        <end position="296"/>
    </location>
</feature>
<dbReference type="Proteomes" id="UP000568839">
    <property type="component" value="Unassembled WGS sequence"/>
</dbReference>
<evidence type="ECO:0000256" key="4">
    <source>
        <dbReference type="ARBA" id="ARBA00022475"/>
    </source>
</evidence>
<organism evidence="9 10">
    <name type="scientific">Geomicrobium halophilum</name>
    <dbReference type="NCBI Taxonomy" id="549000"/>
    <lineage>
        <taxon>Bacteria</taxon>
        <taxon>Bacillati</taxon>
        <taxon>Bacillota</taxon>
        <taxon>Bacilli</taxon>
        <taxon>Bacillales</taxon>
        <taxon>Geomicrobium</taxon>
    </lineage>
</organism>
<reference evidence="9 10" key="1">
    <citation type="submission" date="2020-08" db="EMBL/GenBank/DDBJ databases">
        <title>Genomic Encyclopedia of Type Strains, Phase IV (KMG-IV): sequencing the most valuable type-strain genomes for metagenomic binning, comparative biology and taxonomic classification.</title>
        <authorList>
            <person name="Goeker M."/>
        </authorList>
    </citation>
    <scope>NUCLEOTIDE SEQUENCE [LARGE SCALE GENOMIC DNA]</scope>
    <source>
        <strain evidence="9 10">DSM 21769</strain>
    </source>
</reference>
<dbReference type="InterPro" id="IPR004776">
    <property type="entry name" value="Mem_transp_PIN-like"/>
</dbReference>
<name>A0A841Q041_9BACL</name>
<keyword evidence="3" id="KW-0813">Transport</keyword>
<comment type="caution">
    <text evidence="9">The sequence shown here is derived from an EMBL/GenBank/DDBJ whole genome shotgun (WGS) entry which is preliminary data.</text>
</comment>
<protein>
    <recommendedName>
        <fullName evidence="11">Transporter</fullName>
    </recommendedName>
</protein>
<evidence type="ECO:0000313" key="10">
    <source>
        <dbReference type="Proteomes" id="UP000568839"/>
    </source>
</evidence>
<evidence type="ECO:0000256" key="2">
    <source>
        <dbReference type="ARBA" id="ARBA00010145"/>
    </source>
</evidence>
<evidence type="ECO:0000256" key="1">
    <source>
        <dbReference type="ARBA" id="ARBA00004651"/>
    </source>
</evidence>
<proteinExistence type="inferred from homology"/>
<feature type="transmembrane region" description="Helical" evidence="8">
    <location>
        <begin position="187"/>
        <end position="209"/>
    </location>
</feature>
<dbReference type="Gene3D" id="1.20.1530.20">
    <property type="match status" value="2"/>
</dbReference>
<keyword evidence="7 8" id="KW-0472">Membrane</keyword>
<dbReference type="AlphaFoldDB" id="A0A841Q041"/>
<keyword evidence="4" id="KW-1003">Cell membrane</keyword>
<evidence type="ECO:0000313" key="9">
    <source>
        <dbReference type="EMBL" id="MBB6450652.1"/>
    </source>
</evidence>
<feature type="transmembrane region" description="Helical" evidence="8">
    <location>
        <begin position="245"/>
        <end position="266"/>
    </location>
</feature>
<dbReference type="GO" id="GO:0055085">
    <property type="term" value="P:transmembrane transport"/>
    <property type="evidence" value="ECO:0007669"/>
    <property type="project" value="InterPro"/>
</dbReference>
<feature type="transmembrane region" description="Helical" evidence="8">
    <location>
        <begin position="120"/>
        <end position="142"/>
    </location>
</feature>
<gene>
    <name evidence="9" type="ORF">HNR44_002642</name>
</gene>
<keyword evidence="10" id="KW-1185">Reference proteome</keyword>
<evidence type="ECO:0000256" key="7">
    <source>
        <dbReference type="ARBA" id="ARBA00023136"/>
    </source>
</evidence>
<comment type="similarity">
    <text evidence="2">Belongs to the auxin efflux carrier (TC 2.A.69) family.</text>
</comment>
<evidence type="ECO:0000256" key="8">
    <source>
        <dbReference type="SAM" id="Phobius"/>
    </source>
</evidence>
<keyword evidence="6 8" id="KW-1133">Transmembrane helix</keyword>
<evidence type="ECO:0000256" key="3">
    <source>
        <dbReference type="ARBA" id="ARBA00022448"/>
    </source>
</evidence>
<sequence length="297" mass="32374">MQIFFEVVLPVILVFTLGFVIQKWKQVDIKPVSTVAIYVMTPCLVFETIYHATLDMQYVYMLIFAFTLLFSLVLINKIIAFFFRLSPETETGIILSTSFMNVGNYGTPIVLFAFGEEGFAYGVSLMVIQSVIMNSFGVYFASKASGNMRQALKTVLTMPATWALIAALLAKLIAYEMPMAVTGVTEIVGAATIPTVMIILGMQLANIPLQGFEWGKISYSAVVRLLVSPLIAVGITSVLPVDPLLAQVLILTAAMPSAANIVIFAVQFNAQPRLVSSTTFVTTLLSILTVTVLLMVL</sequence>
<accession>A0A841Q041</accession>
<evidence type="ECO:0000256" key="6">
    <source>
        <dbReference type="ARBA" id="ARBA00022989"/>
    </source>
</evidence>
<dbReference type="Pfam" id="PF03547">
    <property type="entry name" value="Mem_trans"/>
    <property type="match status" value="1"/>
</dbReference>
<feature type="transmembrane region" description="Helical" evidence="8">
    <location>
        <begin position="34"/>
        <end position="52"/>
    </location>
</feature>
<feature type="transmembrane region" description="Helical" evidence="8">
    <location>
        <begin position="92"/>
        <end position="114"/>
    </location>
</feature>
<feature type="transmembrane region" description="Helical" evidence="8">
    <location>
        <begin position="6"/>
        <end position="22"/>
    </location>
</feature>
<feature type="transmembrane region" description="Helical" evidence="8">
    <location>
        <begin position="221"/>
        <end position="239"/>
    </location>
</feature>
<dbReference type="PANTHER" id="PTHR36838:SF1">
    <property type="entry name" value="SLR1864 PROTEIN"/>
    <property type="match status" value="1"/>
</dbReference>
<evidence type="ECO:0008006" key="11">
    <source>
        <dbReference type="Google" id="ProtNLM"/>
    </source>
</evidence>
<dbReference type="GO" id="GO:0005886">
    <property type="term" value="C:plasma membrane"/>
    <property type="evidence" value="ECO:0007669"/>
    <property type="project" value="UniProtKB-SubCell"/>
</dbReference>
<evidence type="ECO:0000256" key="5">
    <source>
        <dbReference type="ARBA" id="ARBA00022692"/>
    </source>
</evidence>
<dbReference type="InterPro" id="IPR038770">
    <property type="entry name" value="Na+/solute_symporter_sf"/>
</dbReference>
<dbReference type="PANTHER" id="PTHR36838">
    <property type="entry name" value="AUXIN EFFLUX CARRIER FAMILY PROTEIN"/>
    <property type="match status" value="1"/>
</dbReference>